<keyword evidence="1" id="KW-0472">Membrane</keyword>
<evidence type="ECO:0000256" key="1">
    <source>
        <dbReference type="SAM" id="Phobius"/>
    </source>
</evidence>
<dbReference type="Pfam" id="PF05437">
    <property type="entry name" value="AzlD"/>
    <property type="match status" value="1"/>
</dbReference>
<gene>
    <name evidence="2" type="ORF">CATMQ487_00450</name>
</gene>
<proteinExistence type="predicted"/>
<dbReference type="InterPro" id="IPR008407">
    <property type="entry name" value="Brnchd-chn_aa_trnsp_AzlD"/>
</dbReference>
<organism evidence="2 3">
    <name type="scientific">Sphaerotilus microaerophilus</name>
    <dbReference type="NCBI Taxonomy" id="2914710"/>
    <lineage>
        <taxon>Bacteria</taxon>
        <taxon>Pseudomonadati</taxon>
        <taxon>Pseudomonadota</taxon>
        <taxon>Betaproteobacteria</taxon>
        <taxon>Burkholderiales</taxon>
        <taxon>Sphaerotilaceae</taxon>
        <taxon>Sphaerotilus</taxon>
    </lineage>
</organism>
<keyword evidence="1" id="KW-0812">Transmembrane</keyword>
<keyword evidence="1" id="KW-1133">Transmembrane helix</keyword>
<reference evidence="2" key="1">
    <citation type="submission" date="2022-04" db="EMBL/GenBank/DDBJ databases">
        <title>Whole genome sequence of Sphaerotilus sp. FB-5.</title>
        <authorList>
            <person name="Takeda M."/>
            <person name="Narihara S."/>
            <person name="Akimoto M."/>
            <person name="Akimoto R."/>
            <person name="Nishiyashiki S."/>
            <person name="Murakami T."/>
        </authorList>
    </citation>
    <scope>NUCLEOTIDE SEQUENCE</scope>
    <source>
        <strain evidence="2">FB-5</strain>
    </source>
</reference>
<feature type="transmembrane region" description="Helical" evidence="1">
    <location>
        <begin position="6"/>
        <end position="26"/>
    </location>
</feature>
<dbReference type="EMBL" id="AP025730">
    <property type="protein sequence ID" value="BDI03075.1"/>
    <property type="molecule type" value="Genomic_DNA"/>
</dbReference>
<feature type="transmembrane region" description="Helical" evidence="1">
    <location>
        <begin position="89"/>
        <end position="107"/>
    </location>
</feature>
<protein>
    <submittedName>
        <fullName evidence="2">Membrane protein</fullName>
    </submittedName>
</protein>
<feature type="transmembrane region" description="Helical" evidence="1">
    <location>
        <begin position="46"/>
        <end position="69"/>
    </location>
</feature>
<evidence type="ECO:0000313" key="2">
    <source>
        <dbReference type="EMBL" id="BDI03075.1"/>
    </source>
</evidence>
<dbReference type="RefSeq" id="WP_251971399.1">
    <property type="nucleotide sequence ID" value="NZ_AP025730.1"/>
</dbReference>
<name>A0ABM7YFZ1_9BURK</name>
<evidence type="ECO:0000313" key="3">
    <source>
        <dbReference type="Proteomes" id="UP001057498"/>
    </source>
</evidence>
<dbReference type="Proteomes" id="UP001057498">
    <property type="component" value="Chromosome"/>
</dbReference>
<keyword evidence="3" id="KW-1185">Reference proteome</keyword>
<sequence>MDSTEAIVTILGLGVITLLARSFFLLPQRELPLPPIVRRALKYAPLAALVAIIVPEVVMTRGALIPTWADARLIAALAAAGWFAWRRGILGTIAVGMLVFLPLRLGLGW</sequence>
<accession>A0ABM7YFZ1</accession>